<dbReference type="PROSITE" id="PS50821">
    <property type="entry name" value="PAZ"/>
    <property type="match status" value="1"/>
</dbReference>
<dbReference type="CDD" id="cd02846">
    <property type="entry name" value="PAZ_argonaute_like"/>
    <property type="match status" value="1"/>
</dbReference>
<dbReference type="SMART" id="SM00950">
    <property type="entry name" value="Piwi"/>
    <property type="match status" value="1"/>
</dbReference>
<dbReference type="InterPro" id="IPR036397">
    <property type="entry name" value="RNaseH_sf"/>
</dbReference>
<accession>A0A915PZK5</accession>
<dbReference type="SMART" id="SM01163">
    <property type="entry name" value="DUF1785"/>
    <property type="match status" value="1"/>
</dbReference>
<organism evidence="4 5">
    <name type="scientific">Setaria digitata</name>
    <dbReference type="NCBI Taxonomy" id="48799"/>
    <lineage>
        <taxon>Eukaryota</taxon>
        <taxon>Metazoa</taxon>
        <taxon>Ecdysozoa</taxon>
        <taxon>Nematoda</taxon>
        <taxon>Chromadorea</taxon>
        <taxon>Rhabditida</taxon>
        <taxon>Spirurina</taxon>
        <taxon>Spiruromorpha</taxon>
        <taxon>Filarioidea</taxon>
        <taxon>Setariidae</taxon>
        <taxon>Setaria</taxon>
    </lineage>
</organism>
<dbReference type="Gene3D" id="3.40.50.2300">
    <property type="match status" value="1"/>
</dbReference>
<keyword evidence="4" id="KW-1185">Reference proteome</keyword>
<dbReference type="CDD" id="cd04657">
    <property type="entry name" value="Piwi_ago-like"/>
    <property type="match status" value="1"/>
</dbReference>
<dbReference type="InterPro" id="IPR003100">
    <property type="entry name" value="PAZ_dom"/>
</dbReference>
<dbReference type="Pfam" id="PF08699">
    <property type="entry name" value="ArgoL1"/>
    <property type="match status" value="1"/>
</dbReference>
<dbReference type="Gene3D" id="3.30.420.10">
    <property type="entry name" value="Ribonuclease H-like superfamily/Ribonuclease H"/>
    <property type="match status" value="1"/>
</dbReference>
<dbReference type="Gene3D" id="2.170.260.10">
    <property type="entry name" value="paz domain"/>
    <property type="match status" value="1"/>
</dbReference>
<dbReference type="PROSITE" id="PS50822">
    <property type="entry name" value="PIWI"/>
    <property type="match status" value="1"/>
</dbReference>
<dbReference type="InterPro" id="IPR014811">
    <property type="entry name" value="ArgoL1"/>
</dbReference>
<dbReference type="GO" id="GO:0003723">
    <property type="term" value="F:RNA binding"/>
    <property type="evidence" value="ECO:0007669"/>
    <property type="project" value="InterPro"/>
</dbReference>
<dbReference type="AlphaFoldDB" id="A0A915PZK5"/>
<dbReference type="PANTHER" id="PTHR22891">
    <property type="entry name" value="EUKARYOTIC TRANSLATION INITIATION FACTOR 2C"/>
    <property type="match status" value="1"/>
</dbReference>
<feature type="domain" description="PAZ" evidence="2">
    <location>
        <begin position="407"/>
        <end position="517"/>
    </location>
</feature>
<feature type="region of interest" description="Disordered" evidence="1">
    <location>
        <begin position="16"/>
        <end position="38"/>
    </location>
</feature>
<dbReference type="SUPFAM" id="SSF101690">
    <property type="entry name" value="PAZ domain"/>
    <property type="match status" value="1"/>
</dbReference>
<dbReference type="WBParaSite" id="sdigi.contig4.g483.t1">
    <property type="protein sequence ID" value="sdigi.contig4.g483.t1"/>
    <property type="gene ID" value="sdigi.contig4.g483"/>
</dbReference>
<evidence type="ECO:0000313" key="4">
    <source>
        <dbReference type="Proteomes" id="UP000887581"/>
    </source>
</evidence>
<protein>
    <submittedName>
        <fullName evidence="5">Piwi domain-containing protein</fullName>
    </submittedName>
</protein>
<dbReference type="InterPro" id="IPR045246">
    <property type="entry name" value="Piwi_ago-like"/>
</dbReference>
<evidence type="ECO:0000259" key="2">
    <source>
        <dbReference type="PROSITE" id="PS50821"/>
    </source>
</evidence>
<dbReference type="Proteomes" id="UP000887581">
    <property type="component" value="Unplaced"/>
</dbReference>
<feature type="compositionally biased region" description="Basic and acidic residues" evidence="1">
    <location>
        <begin position="22"/>
        <end position="38"/>
    </location>
</feature>
<name>A0A915PZK5_9BILA</name>
<evidence type="ECO:0000259" key="3">
    <source>
        <dbReference type="PROSITE" id="PS50822"/>
    </source>
</evidence>
<sequence length="1042" mass="119877">MSAELIDSTCFVALQSNSKKQRPCDDRERQQQTDRCRRRKCSSDVRNEADRLDRKRLAIVQIPFRTARESKMQGRWLLSVVEQWDESVALRNVEGSFFIDSFSVEENLIKMMKGRGRGKKSSSSDEATTAPIVGRGRGRGEQKSGLSSCEHVTVGQKPSKKHELIKQIAYRPDYGAIGQRIQLITNLKLMELPPSLKIYCYHVNIMKTSEQNKRMIENRDVCREVFWEAISNSAEIFGAGYSLVYDDCHALYSLNKLKTEKPTLELFVERKSALKPIHISFMVLISFTNYFTVNIDEESLDFGRSMMFLNCLVTQRMRCPYMSMASNFYPFEQCIFMKPYEGIPYKILNMGPGMEAWTGLCSAVKRCEKGLMLNMDVSTKVFYKVDMWLVDFYLAVLNEFIGRRKPYDIERVSETFSLSGNQRQQLKDALKGEFRFGLMLKLTYANRHVKFLDIGLPARIQRFELKRGDDFLGEVTVEEYFNRYKNIHLNFPNLPVLHCGNAAKKEYFPMELLRLSDNVQRVKKRLTPFQIAKLIRGTTLSPLERFKKVDWLLKRIKITDNEFLQQFGITFPSVSEAVPESVRISGRILPSPMIKFKKIEIPAMNGCWRLADCFFQTASNVLFAAVFVDEAINIRNFRDPFNTLIRTCKLFGMKFVREDFGSDTVEIYNWNTSREEVDTHVRSFKKVCNAMEKKTLKPLMVFIVAEKNDDTYGQIKMVCDKKEGVASQVIRAETFLKMHGNPEINAVSHNICLKINTKLDGINNEVARSQLYWKKFTDKEAPTLFIGVDVIHPPSGDQSSPSIVAIVGSLNINGTRYAASLKIQKPGLELITHSVEAFRTRIMNFEMQAGCKPQHIVVLRDGVSDSQFMDVINEELLCLKTAIHQLDQLYDPTVSYVIVQKRHHTRFIEQDVKISKDKGNIPPGTVVDSTITSPLRFDFYLCSHRGAIGTSRPSHYTVLYDSWRLSADEWQQMIYALCHVYARCSKSVSIPAPVYYAHLACDRARLLLKYKQIDETVRNKPDIYMLEQSLVLNPGTPDMYFI</sequence>
<dbReference type="Pfam" id="PF02171">
    <property type="entry name" value="Piwi"/>
    <property type="match status" value="1"/>
</dbReference>
<evidence type="ECO:0000256" key="1">
    <source>
        <dbReference type="SAM" id="MobiDB-lite"/>
    </source>
</evidence>
<feature type="region of interest" description="Disordered" evidence="1">
    <location>
        <begin position="114"/>
        <end position="153"/>
    </location>
</feature>
<evidence type="ECO:0000313" key="5">
    <source>
        <dbReference type="WBParaSite" id="sdigi.contig4.g483.t1"/>
    </source>
</evidence>
<dbReference type="InterPro" id="IPR036085">
    <property type="entry name" value="PAZ_dom_sf"/>
</dbReference>
<dbReference type="SUPFAM" id="SSF53098">
    <property type="entry name" value="Ribonuclease H-like"/>
    <property type="match status" value="1"/>
</dbReference>
<feature type="domain" description="Piwi" evidence="3">
    <location>
        <begin position="699"/>
        <end position="1009"/>
    </location>
</feature>
<dbReference type="Pfam" id="PF02170">
    <property type="entry name" value="PAZ"/>
    <property type="match status" value="1"/>
</dbReference>
<reference evidence="5" key="1">
    <citation type="submission" date="2022-11" db="UniProtKB">
        <authorList>
            <consortium name="WormBaseParasite"/>
        </authorList>
    </citation>
    <scope>IDENTIFICATION</scope>
</reference>
<proteinExistence type="predicted"/>
<dbReference type="InterPro" id="IPR012337">
    <property type="entry name" value="RNaseH-like_sf"/>
</dbReference>
<dbReference type="InterPro" id="IPR003165">
    <property type="entry name" value="Piwi"/>
</dbReference>